<reference evidence="1" key="1">
    <citation type="submission" date="2021-06" db="EMBL/GenBank/DDBJ databases">
        <authorList>
            <person name="Kallberg Y."/>
            <person name="Tangrot J."/>
            <person name="Rosling A."/>
        </authorList>
    </citation>
    <scope>NUCLEOTIDE SEQUENCE</scope>
    <source>
        <strain evidence="1">IA702</strain>
    </source>
</reference>
<sequence>TKEIEQGSLVIPSRSDRWVVISETRCSDWIFQQRSEDFVAALK</sequence>
<dbReference type="Proteomes" id="UP000789572">
    <property type="component" value="Unassembled WGS sequence"/>
</dbReference>
<comment type="caution">
    <text evidence="1">The sequence shown here is derived from an EMBL/GenBank/DDBJ whole genome shotgun (WGS) entry which is preliminary data.</text>
</comment>
<gene>
    <name evidence="1" type="ORF">POCULU_LOCUS11267</name>
</gene>
<evidence type="ECO:0000313" key="1">
    <source>
        <dbReference type="EMBL" id="CAG8676618.1"/>
    </source>
</evidence>
<feature type="non-terminal residue" evidence="1">
    <location>
        <position position="1"/>
    </location>
</feature>
<feature type="non-terminal residue" evidence="1">
    <location>
        <position position="43"/>
    </location>
</feature>
<protein>
    <submittedName>
        <fullName evidence="1">400_t:CDS:1</fullName>
    </submittedName>
</protein>
<organism evidence="1 2">
    <name type="scientific">Paraglomus occultum</name>
    <dbReference type="NCBI Taxonomy" id="144539"/>
    <lineage>
        <taxon>Eukaryota</taxon>
        <taxon>Fungi</taxon>
        <taxon>Fungi incertae sedis</taxon>
        <taxon>Mucoromycota</taxon>
        <taxon>Glomeromycotina</taxon>
        <taxon>Glomeromycetes</taxon>
        <taxon>Paraglomerales</taxon>
        <taxon>Paraglomeraceae</taxon>
        <taxon>Paraglomus</taxon>
    </lineage>
</organism>
<dbReference type="EMBL" id="CAJVPJ010007617">
    <property type="protein sequence ID" value="CAG8676618.1"/>
    <property type="molecule type" value="Genomic_DNA"/>
</dbReference>
<dbReference type="AlphaFoldDB" id="A0A9N9EGY2"/>
<evidence type="ECO:0000313" key="2">
    <source>
        <dbReference type="Proteomes" id="UP000789572"/>
    </source>
</evidence>
<accession>A0A9N9EGY2</accession>
<name>A0A9N9EGY2_9GLOM</name>
<proteinExistence type="predicted"/>
<keyword evidence="2" id="KW-1185">Reference proteome</keyword>